<proteinExistence type="predicted"/>
<comment type="caution">
    <text evidence="1">The sequence shown here is derived from an EMBL/GenBank/DDBJ whole genome shotgun (WGS) entry which is preliminary data.</text>
</comment>
<evidence type="ECO:0000313" key="2">
    <source>
        <dbReference type="Proteomes" id="UP000005615"/>
    </source>
</evidence>
<organism evidence="1 2">
    <name type="scientific">Aequoribacter fuscus</name>
    <dbReference type="NCBI Taxonomy" id="2518989"/>
    <lineage>
        <taxon>Bacteria</taxon>
        <taxon>Pseudomonadati</taxon>
        <taxon>Pseudomonadota</taxon>
        <taxon>Gammaproteobacteria</taxon>
        <taxon>Cellvibrionales</taxon>
        <taxon>Halieaceae</taxon>
        <taxon>Aequoribacter</taxon>
    </lineage>
</organism>
<accession>F3KZX6</accession>
<sequence length="49" mass="5605">MLPLNGTQNRYLATPWFAAAIARQTVLNAKHTLTKWFHQSSRADSTRYA</sequence>
<protein>
    <submittedName>
        <fullName evidence="1">Uncharacterized protein</fullName>
    </submittedName>
</protein>
<keyword evidence="2" id="KW-1185">Reference proteome</keyword>
<reference evidence="1 2" key="1">
    <citation type="journal article" date="2011" name="J. Bacteriol.">
        <title>Genome sequence of strain IMCC3088, a proteorhodopsin-containing marine bacterium belonging to the OM60/NOR5 clade.</title>
        <authorList>
            <person name="Jang Y."/>
            <person name="Oh H.M."/>
            <person name="Kang I."/>
            <person name="Lee K."/>
            <person name="Yang S.J."/>
            <person name="Cho J.C."/>
        </authorList>
    </citation>
    <scope>NUCLEOTIDE SEQUENCE [LARGE SCALE GENOMIC DNA]</scope>
    <source>
        <strain evidence="1 2">IMCC3088</strain>
    </source>
</reference>
<dbReference type="EMBL" id="AEIG01000016">
    <property type="protein sequence ID" value="EGG30342.1"/>
    <property type="molecule type" value="Genomic_DNA"/>
</dbReference>
<name>F3KZX6_9GAMM</name>
<evidence type="ECO:0000313" key="1">
    <source>
        <dbReference type="EMBL" id="EGG30342.1"/>
    </source>
</evidence>
<dbReference type="Proteomes" id="UP000005615">
    <property type="component" value="Unassembled WGS sequence"/>
</dbReference>
<dbReference type="AlphaFoldDB" id="F3KZX6"/>
<gene>
    <name evidence="1" type="ORF">IMCC3088_588</name>
</gene>